<reference evidence="1" key="3">
    <citation type="journal article" date="2017" name="Nature">
        <title>Genome sequence of the progenitor of the wheat D genome Aegilops tauschii.</title>
        <authorList>
            <person name="Luo M.C."/>
            <person name="Gu Y.Q."/>
            <person name="Puiu D."/>
            <person name="Wang H."/>
            <person name="Twardziok S.O."/>
            <person name="Deal K.R."/>
            <person name="Huo N."/>
            <person name="Zhu T."/>
            <person name="Wang L."/>
            <person name="Wang Y."/>
            <person name="McGuire P.E."/>
            <person name="Liu S."/>
            <person name="Long H."/>
            <person name="Ramasamy R.K."/>
            <person name="Rodriguez J.C."/>
            <person name="Van S.L."/>
            <person name="Yuan L."/>
            <person name="Wang Z."/>
            <person name="Xia Z."/>
            <person name="Xiao L."/>
            <person name="Anderson O.D."/>
            <person name="Ouyang S."/>
            <person name="Liang Y."/>
            <person name="Zimin A.V."/>
            <person name="Pertea G."/>
            <person name="Qi P."/>
            <person name="Bennetzen J.L."/>
            <person name="Dai X."/>
            <person name="Dawson M.W."/>
            <person name="Muller H.G."/>
            <person name="Kugler K."/>
            <person name="Rivarola-Duarte L."/>
            <person name="Spannagl M."/>
            <person name="Mayer K.F.X."/>
            <person name="Lu F.H."/>
            <person name="Bevan M.W."/>
            <person name="Leroy P."/>
            <person name="Li P."/>
            <person name="You F.M."/>
            <person name="Sun Q."/>
            <person name="Liu Z."/>
            <person name="Lyons E."/>
            <person name="Wicker T."/>
            <person name="Salzberg S.L."/>
            <person name="Devos K.M."/>
            <person name="Dvorak J."/>
        </authorList>
    </citation>
    <scope>NUCLEOTIDE SEQUENCE [LARGE SCALE GENOMIC DNA]</scope>
    <source>
        <strain evidence="1">cv. AL8/78</strain>
    </source>
</reference>
<dbReference type="Gramene" id="AET4Gv20003700.1">
    <property type="protein sequence ID" value="AET4Gv20003700.1"/>
    <property type="gene ID" value="AET4Gv20003700"/>
</dbReference>
<dbReference type="EnsemblPlants" id="AET4Gv20003700.1">
    <property type="protein sequence ID" value="AET4Gv20003700.1"/>
    <property type="gene ID" value="AET4Gv20003700"/>
</dbReference>
<name>A0A453GXX1_AEGTS</name>
<reference evidence="2" key="2">
    <citation type="journal article" date="2017" name="Nat. Plants">
        <title>The Aegilops tauschii genome reveals multiple impacts of transposons.</title>
        <authorList>
            <person name="Zhao G."/>
            <person name="Zou C."/>
            <person name="Li K."/>
            <person name="Wang K."/>
            <person name="Li T."/>
            <person name="Gao L."/>
            <person name="Zhang X."/>
            <person name="Wang H."/>
            <person name="Yang Z."/>
            <person name="Liu X."/>
            <person name="Jiang W."/>
            <person name="Mao L."/>
            <person name="Kong X."/>
            <person name="Jiao Y."/>
            <person name="Jia J."/>
        </authorList>
    </citation>
    <scope>NUCLEOTIDE SEQUENCE [LARGE SCALE GENOMIC DNA]</scope>
    <source>
        <strain evidence="2">cv. AL8/78</strain>
    </source>
</reference>
<reference evidence="1" key="4">
    <citation type="submission" date="2019-03" db="UniProtKB">
        <authorList>
            <consortium name="EnsemblPlants"/>
        </authorList>
    </citation>
    <scope>IDENTIFICATION</scope>
</reference>
<evidence type="ECO:0000313" key="2">
    <source>
        <dbReference type="Proteomes" id="UP000015105"/>
    </source>
</evidence>
<accession>A0A453GXX1</accession>
<proteinExistence type="predicted"/>
<reference evidence="1" key="5">
    <citation type="journal article" date="2021" name="G3 (Bethesda)">
        <title>Aegilops tauschii genome assembly Aet v5.0 features greater sequence contiguity and improved annotation.</title>
        <authorList>
            <person name="Wang L."/>
            <person name="Zhu T."/>
            <person name="Rodriguez J.C."/>
            <person name="Deal K.R."/>
            <person name="Dubcovsky J."/>
            <person name="McGuire P.E."/>
            <person name="Lux T."/>
            <person name="Spannagl M."/>
            <person name="Mayer K.F.X."/>
            <person name="Baldrich P."/>
            <person name="Meyers B.C."/>
            <person name="Huo N."/>
            <person name="Gu Y.Q."/>
            <person name="Zhou H."/>
            <person name="Devos K.M."/>
            <person name="Bennetzen J.L."/>
            <person name="Unver T."/>
            <person name="Budak H."/>
            <person name="Gulick P.J."/>
            <person name="Galiba G."/>
            <person name="Kalapos B."/>
            <person name="Nelson D.R."/>
            <person name="Li P."/>
            <person name="You F.M."/>
            <person name="Luo M.C."/>
            <person name="Dvorak J."/>
        </authorList>
    </citation>
    <scope>NUCLEOTIDE SEQUENCE [LARGE SCALE GENOMIC DNA]</scope>
    <source>
        <strain evidence="1">cv. AL8/78</strain>
    </source>
</reference>
<dbReference type="STRING" id="200361.A0A453GXX1"/>
<dbReference type="Proteomes" id="UP000015105">
    <property type="component" value="Chromosome 4D"/>
</dbReference>
<organism evidence="1 2">
    <name type="scientific">Aegilops tauschii subsp. strangulata</name>
    <name type="common">Goatgrass</name>
    <dbReference type="NCBI Taxonomy" id="200361"/>
    <lineage>
        <taxon>Eukaryota</taxon>
        <taxon>Viridiplantae</taxon>
        <taxon>Streptophyta</taxon>
        <taxon>Embryophyta</taxon>
        <taxon>Tracheophyta</taxon>
        <taxon>Spermatophyta</taxon>
        <taxon>Magnoliopsida</taxon>
        <taxon>Liliopsida</taxon>
        <taxon>Poales</taxon>
        <taxon>Poaceae</taxon>
        <taxon>BOP clade</taxon>
        <taxon>Pooideae</taxon>
        <taxon>Triticodae</taxon>
        <taxon>Triticeae</taxon>
        <taxon>Triticinae</taxon>
        <taxon>Aegilops</taxon>
    </lineage>
</organism>
<dbReference type="AlphaFoldDB" id="A0A453GXX1"/>
<evidence type="ECO:0000313" key="1">
    <source>
        <dbReference type="EnsemblPlants" id="AET4Gv20003700.1"/>
    </source>
</evidence>
<keyword evidence="2" id="KW-1185">Reference proteome</keyword>
<reference evidence="2" key="1">
    <citation type="journal article" date="2014" name="Science">
        <title>Ancient hybridizations among the ancestral genomes of bread wheat.</title>
        <authorList>
            <consortium name="International Wheat Genome Sequencing Consortium,"/>
            <person name="Marcussen T."/>
            <person name="Sandve S.R."/>
            <person name="Heier L."/>
            <person name="Spannagl M."/>
            <person name="Pfeifer M."/>
            <person name="Jakobsen K.S."/>
            <person name="Wulff B.B."/>
            <person name="Steuernagel B."/>
            <person name="Mayer K.F."/>
            <person name="Olsen O.A."/>
        </authorList>
    </citation>
    <scope>NUCLEOTIDE SEQUENCE [LARGE SCALE GENOMIC DNA]</scope>
    <source>
        <strain evidence="2">cv. AL8/78</strain>
    </source>
</reference>
<protein>
    <submittedName>
        <fullName evidence="1">Uncharacterized protein</fullName>
    </submittedName>
</protein>
<sequence>HKQNLSIDHLHNHNSRMATTTSSAALLIALVVLAGLADLHVVSADPRPVHTAELSVPAWATGQPMTAPELEGMMECMMGCWTTVMGCVFGCVAKPPADMPLCWFACDQTYVMGMVKCAFTPSPPAPAPPKPPAPPARP</sequence>